<comment type="similarity">
    <text evidence="2 9">Belongs to the phytosulfokine family.</text>
</comment>
<keyword evidence="7 9" id="KW-0221">Differentiation</keyword>
<dbReference type="GO" id="GO:0005576">
    <property type="term" value="C:extracellular region"/>
    <property type="evidence" value="ECO:0007669"/>
    <property type="project" value="UniProtKB-SubCell"/>
</dbReference>
<evidence type="ECO:0000313" key="10">
    <source>
        <dbReference type="EMBL" id="OVA10272.1"/>
    </source>
</evidence>
<sequence length="80" mass="9205">MAENKIFIIFFILALLLPSKAEEPSISTSTTANSKGSTDQECQGLEILMEREECMMMMRNYSMVDDHTDYIYTQDIRDTP</sequence>
<keyword evidence="8 9" id="KW-0339">Growth factor</keyword>
<dbReference type="EMBL" id="MVGT01002022">
    <property type="protein sequence ID" value="OVA10272.1"/>
    <property type="molecule type" value="Genomic_DNA"/>
</dbReference>
<keyword evidence="11" id="KW-1185">Reference proteome</keyword>
<evidence type="ECO:0000256" key="7">
    <source>
        <dbReference type="ARBA" id="ARBA00022782"/>
    </source>
</evidence>
<protein>
    <recommendedName>
        <fullName evidence="9">Phytosulfokine</fullName>
    </recommendedName>
    <component>
        <recommendedName>
            <fullName evidence="9">Phytosulfokine-alpha</fullName>
            <shortName evidence="9">PSK-alpha</shortName>
            <shortName evidence="9">Phytosulfokine-a</shortName>
        </recommendedName>
    </component>
    <component>
        <recommendedName>
            <fullName evidence="9">Phytosulfokine-beta</fullName>
            <shortName evidence="9">PSK-beta</shortName>
            <shortName evidence="9">Phytosulfokine-b</shortName>
        </recommendedName>
    </component>
</protein>
<dbReference type="GO" id="GO:0008283">
    <property type="term" value="P:cell population proliferation"/>
    <property type="evidence" value="ECO:0007669"/>
    <property type="project" value="UniProtKB-UniRule"/>
</dbReference>
<dbReference type="Proteomes" id="UP000195402">
    <property type="component" value="Unassembled WGS sequence"/>
</dbReference>
<comment type="PTM">
    <text evidence="9">PSK-alpha is produced by endopeptidase digestion. PSK-beta is produced from PSK-alpha by exopeptidase digestion.</text>
</comment>
<name>A0A200QIK6_MACCD</name>
<evidence type="ECO:0000256" key="1">
    <source>
        <dbReference type="ARBA" id="ARBA00004613"/>
    </source>
</evidence>
<comment type="function">
    <text evidence="9">Promotes plant cell differentiation, organogenesis and somatic embryogenesis as well as cell proliferation.</text>
</comment>
<dbReference type="AlphaFoldDB" id="A0A200QIK6"/>
<dbReference type="InterPro" id="IPR009438">
    <property type="entry name" value="Phytosulfokine"/>
</dbReference>
<feature type="chain" id="PRO_5031607263" description="Phytosulfokine" evidence="9">
    <location>
        <begin position="22"/>
        <end position="80"/>
    </location>
</feature>
<dbReference type="InParanoid" id="A0A200QIK6"/>
<evidence type="ECO:0000256" key="2">
    <source>
        <dbReference type="ARBA" id="ARBA00010781"/>
    </source>
</evidence>
<proteinExistence type="inferred from homology"/>
<reference evidence="10 11" key="1">
    <citation type="journal article" date="2017" name="Mol. Plant">
        <title>The Genome of Medicinal Plant Macleaya cordata Provides New Insights into Benzylisoquinoline Alkaloids Metabolism.</title>
        <authorList>
            <person name="Liu X."/>
            <person name="Liu Y."/>
            <person name="Huang P."/>
            <person name="Ma Y."/>
            <person name="Qing Z."/>
            <person name="Tang Q."/>
            <person name="Cao H."/>
            <person name="Cheng P."/>
            <person name="Zheng Y."/>
            <person name="Yuan Z."/>
            <person name="Zhou Y."/>
            <person name="Liu J."/>
            <person name="Tang Z."/>
            <person name="Zhuo Y."/>
            <person name="Zhang Y."/>
            <person name="Yu L."/>
            <person name="Huang J."/>
            <person name="Yang P."/>
            <person name="Peng Q."/>
            <person name="Zhang J."/>
            <person name="Jiang W."/>
            <person name="Zhang Z."/>
            <person name="Lin K."/>
            <person name="Ro D.K."/>
            <person name="Chen X."/>
            <person name="Xiong X."/>
            <person name="Shang Y."/>
            <person name="Huang S."/>
            <person name="Zeng J."/>
        </authorList>
    </citation>
    <scope>NUCLEOTIDE SEQUENCE [LARGE SCALE GENOMIC DNA]</scope>
    <source>
        <strain evidence="11">cv. BLH2017</strain>
        <tissue evidence="10">Root</tissue>
    </source>
</reference>
<accession>A0A200QIK6</accession>
<keyword evidence="4 9" id="KW-0964">Secreted</keyword>
<keyword evidence="5 9" id="KW-0765">Sulfation</keyword>
<evidence type="ECO:0000256" key="6">
    <source>
        <dbReference type="ARBA" id="ARBA00022729"/>
    </source>
</evidence>
<gene>
    <name evidence="10" type="ORF">BVC80_1245g22</name>
</gene>
<evidence type="ECO:0000313" key="11">
    <source>
        <dbReference type="Proteomes" id="UP000195402"/>
    </source>
</evidence>
<keyword evidence="3 9" id="KW-0217">Developmental protein</keyword>
<evidence type="ECO:0000256" key="9">
    <source>
        <dbReference type="RuleBase" id="RU368031"/>
    </source>
</evidence>
<dbReference type="GO" id="GO:0008083">
    <property type="term" value="F:growth factor activity"/>
    <property type="evidence" value="ECO:0007669"/>
    <property type="project" value="UniProtKB-UniRule"/>
</dbReference>
<feature type="signal peptide" evidence="9">
    <location>
        <begin position="1"/>
        <end position="21"/>
    </location>
</feature>
<comment type="caution">
    <text evidence="10">The sequence shown here is derived from an EMBL/GenBank/DDBJ whole genome shotgun (WGS) entry which is preliminary data.</text>
</comment>
<comment type="PTM">
    <text evidence="9">Sulfation is important for activity and for the binding to a putative membrane receptor.</text>
</comment>
<evidence type="ECO:0000256" key="5">
    <source>
        <dbReference type="ARBA" id="ARBA00022641"/>
    </source>
</evidence>
<keyword evidence="6 9" id="KW-0732">Signal</keyword>
<evidence type="ECO:0000256" key="4">
    <source>
        <dbReference type="ARBA" id="ARBA00022525"/>
    </source>
</evidence>
<dbReference type="Pfam" id="PF06404">
    <property type="entry name" value="PSK"/>
    <property type="match status" value="1"/>
</dbReference>
<dbReference type="GO" id="GO:0030154">
    <property type="term" value="P:cell differentiation"/>
    <property type="evidence" value="ECO:0007669"/>
    <property type="project" value="UniProtKB-UniRule"/>
</dbReference>
<evidence type="ECO:0000256" key="8">
    <source>
        <dbReference type="ARBA" id="ARBA00023030"/>
    </source>
</evidence>
<comment type="subcellular location">
    <subcellularLocation>
        <location evidence="1 9">Secreted</location>
    </subcellularLocation>
</comment>
<organism evidence="10 11">
    <name type="scientific">Macleaya cordata</name>
    <name type="common">Five-seeded plume-poppy</name>
    <name type="synonym">Bocconia cordata</name>
    <dbReference type="NCBI Taxonomy" id="56857"/>
    <lineage>
        <taxon>Eukaryota</taxon>
        <taxon>Viridiplantae</taxon>
        <taxon>Streptophyta</taxon>
        <taxon>Embryophyta</taxon>
        <taxon>Tracheophyta</taxon>
        <taxon>Spermatophyta</taxon>
        <taxon>Magnoliopsida</taxon>
        <taxon>Ranunculales</taxon>
        <taxon>Papaveraceae</taxon>
        <taxon>Papaveroideae</taxon>
        <taxon>Macleaya</taxon>
    </lineage>
</organism>
<evidence type="ECO:0000256" key="3">
    <source>
        <dbReference type="ARBA" id="ARBA00022473"/>
    </source>
</evidence>